<sequence length="75" mass="8097">MALVDDIEFYGRAADAGDMPRDQAVRALADASNGGLTLAGSESSINNWQTARSRYEAIAKTAADSLRKWAQEPPR</sequence>
<keyword evidence="2" id="KW-1185">Reference proteome</keyword>
<dbReference type="Proteomes" id="UP001154015">
    <property type="component" value="Unassembled WGS sequence"/>
</dbReference>
<organism evidence="1 2">
    <name type="scientific">Streptomyces globisporus</name>
    <dbReference type="NCBI Taxonomy" id="1908"/>
    <lineage>
        <taxon>Bacteria</taxon>
        <taxon>Bacillati</taxon>
        <taxon>Actinomycetota</taxon>
        <taxon>Actinomycetes</taxon>
        <taxon>Kitasatosporales</taxon>
        <taxon>Streptomycetaceae</taxon>
        <taxon>Streptomyces</taxon>
    </lineage>
</organism>
<dbReference type="EMBL" id="CAKXYP010000025">
    <property type="protein sequence ID" value="CAH9419517.1"/>
    <property type="molecule type" value="Genomic_DNA"/>
</dbReference>
<dbReference type="RefSeq" id="WP_318575489.1">
    <property type="nucleotide sequence ID" value="NZ_CAKXYP010000025.1"/>
</dbReference>
<evidence type="ECO:0000313" key="1">
    <source>
        <dbReference type="EMBL" id="CAH9419517.1"/>
    </source>
</evidence>
<reference evidence="1" key="1">
    <citation type="submission" date="2022-03" db="EMBL/GenBank/DDBJ databases">
        <authorList>
            <person name="Leyn A S."/>
        </authorList>
    </citation>
    <scope>NUCLEOTIDE SEQUENCE</scope>
    <source>
        <strain evidence="1">Streptomyces globisporus 4-3</strain>
    </source>
</reference>
<proteinExistence type="predicted"/>
<name>A0ABM9H797_STRGL</name>
<evidence type="ECO:0000313" key="2">
    <source>
        <dbReference type="Proteomes" id="UP001154015"/>
    </source>
</evidence>
<comment type="caution">
    <text evidence="1">The sequence shown here is derived from an EMBL/GenBank/DDBJ whole genome shotgun (WGS) entry which is preliminary data.</text>
</comment>
<gene>
    <name evidence="1" type="ORF">SGL43_06572</name>
</gene>
<accession>A0ABM9H797</accession>
<protein>
    <submittedName>
        <fullName evidence="1">Uncharacterized protein</fullName>
    </submittedName>
</protein>